<organism evidence="2 3">
    <name type="scientific">Prevotella bivia DNF00320</name>
    <dbReference type="NCBI Taxonomy" id="1401068"/>
    <lineage>
        <taxon>Bacteria</taxon>
        <taxon>Pseudomonadati</taxon>
        <taxon>Bacteroidota</taxon>
        <taxon>Bacteroidia</taxon>
        <taxon>Bacteroidales</taxon>
        <taxon>Prevotellaceae</taxon>
        <taxon>Prevotella</taxon>
    </lineage>
</organism>
<evidence type="ECO:0008006" key="4">
    <source>
        <dbReference type="Google" id="ProtNLM"/>
    </source>
</evidence>
<dbReference type="PROSITE" id="PS51257">
    <property type="entry name" value="PROKAR_LIPOPROTEIN"/>
    <property type="match status" value="1"/>
</dbReference>
<evidence type="ECO:0000313" key="3">
    <source>
        <dbReference type="Proteomes" id="UP000029525"/>
    </source>
</evidence>
<dbReference type="InterPro" id="IPR008964">
    <property type="entry name" value="Invasin/intimin_cell_adhesion"/>
</dbReference>
<evidence type="ECO:0000256" key="1">
    <source>
        <dbReference type="SAM" id="SignalP"/>
    </source>
</evidence>
<feature type="chain" id="PRO_5001916402" description="Lipoprotein" evidence="1">
    <location>
        <begin position="26"/>
        <end position="325"/>
    </location>
</feature>
<gene>
    <name evidence="2" type="ORF">HMPREF0647_07280</name>
</gene>
<accession>A0A096BNT4</accession>
<feature type="signal peptide" evidence="1">
    <location>
        <begin position="1"/>
        <end position="25"/>
    </location>
</feature>
<protein>
    <recommendedName>
        <fullName evidence="4">Lipoprotein</fullName>
    </recommendedName>
</protein>
<dbReference type="Proteomes" id="UP000029525">
    <property type="component" value="Unassembled WGS sequence"/>
</dbReference>
<dbReference type="Gene3D" id="2.60.40.1080">
    <property type="match status" value="1"/>
</dbReference>
<reference evidence="2 3" key="1">
    <citation type="submission" date="2014-07" db="EMBL/GenBank/DDBJ databases">
        <authorList>
            <person name="McCorrison J."/>
            <person name="Sanka R."/>
            <person name="Torralba M."/>
            <person name="Gillis M."/>
            <person name="Haft D.H."/>
            <person name="Methe B."/>
            <person name="Sutton G."/>
            <person name="Nelson K.E."/>
        </authorList>
    </citation>
    <scope>NUCLEOTIDE SEQUENCE [LARGE SCALE GENOMIC DNA]</scope>
    <source>
        <strain evidence="2 3">DNF00320</strain>
    </source>
</reference>
<name>A0A096BNT4_9BACT</name>
<dbReference type="OrthoDB" id="1063196at2"/>
<comment type="caution">
    <text evidence="2">The sequence shown here is derived from an EMBL/GenBank/DDBJ whole genome shotgun (WGS) entry which is preliminary data.</text>
</comment>
<evidence type="ECO:0000313" key="2">
    <source>
        <dbReference type="EMBL" id="KGF44292.1"/>
    </source>
</evidence>
<proteinExistence type="predicted"/>
<dbReference type="SUPFAM" id="SSF49373">
    <property type="entry name" value="Invasin/intimin cell-adhesion fragments"/>
    <property type="match status" value="1"/>
</dbReference>
<keyword evidence="1" id="KW-0732">Signal</keyword>
<sequence length="325" mass="35347">MIMNKRIISSMLAAIALTMGFTACSNDNDDSTATTVVPEAATTLELDSTHINAGVGEAASMNILKGGGDYKIFSEDTTIAKALLEGNTIKITTLKKGITGLVLSDKAGNYKRIEVKSMYMKIATNKDTYELSMKLGHNSAKGTIIATAGNGNYTAVSDNTGIVKVEKVSGDNIILSALKEGSANITITDMMGLSKTVKVTVVVSKIPFTQEEKDAIMKLVNPVTVWDDAKYYNNSSDSYGATSGHISFDYWNAMYMHFFFEGDLTVGKKTQGKVKFVKDWGASEQNFDNVEIEILKNDGKHVWGIASKVDLDYIHTGYFYVPIVK</sequence>
<dbReference type="AlphaFoldDB" id="A0A096BNT4"/>
<dbReference type="EMBL" id="JRNQ01000043">
    <property type="protein sequence ID" value="KGF44292.1"/>
    <property type="molecule type" value="Genomic_DNA"/>
</dbReference>